<gene>
    <name evidence="7" type="ORF">HW115_03830</name>
</gene>
<reference evidence="7 8" key="1">
    <citation type="submission" date="2020-07" db="EMBL/GenBank/DDBJ databases">
        <title>Roseicoccus Jingziensis gen. nov., sp. nov., isolated from coastal seawater.</title>
        <authorList>
            <person name="Feng X."/>
        </authorList>
    </citation>
    <scope>NUCLEOTIDE SEQUENCE [LARGE SCALE GENOMIC DNA]</scope>
    <source>
        <strain evidence="7 8">N1E253</strain>
    </source>
</reference>
<keyword evidence="3 4" id="KW-0408">Iron</keyword>
<dbReference type="Gene3D" id="2.130.10.10">
    <property type="entry name" value="YVTN repeat-like/Quinoprotein amine dehydrogenase"/>
    <property type="match status" value="1"/>
</dbReference>
<feature type="signal peptide" evidence="5">
    <location>
        <begin position="1"/>
        <end position="19"/>
    </location>
</feature>
<dbReference type="InterPro" id="IPR015943">
    <property type="entry name" value="WD40/YVTN_repeat-like_dom_sf"/>
</dbReference>
<dbReference type="GO" id="GO:0009055">
    <property type="term" value="F:electron transfer activity"/>
    <property type="evidence" value="ECO:0007669"/>
    <property type="project" value="InterPro"/>
</dbReference>
<evidence type="ECO:0000259" key="6">
    <source>
        <dbReference type="PROSITE" id="PS51007"/>
    </source>
</evidence>
<organism evidence="7 8">
    <name type="scientific">Oceaniferula marina</name>
    <dbReference type="NCBI Taxonomy" id="2748318"/>
    <lineage>
        <taxon>Bacteria</taxon>
        <taxon>Pseudomonadati</taxon>
        <taxon>Verrucomicrobiota</taxon>
        <taxon>Verrucomicrobiia</taxon>
        <taxon>Verrucomicrobiales</taxon>
        <taxon>Verrucomicrobiaceae</taxon>
        <taxon>Oceaniferula</taxon>
    </lineage>
</organism>
<dbReference type="SUPFAM" id="SSF141072">
    <property type="entry name" value="CalX-like"/>
    <property type="match status" value="1"/>
</dbReference>
<dbReference type="NCBIfam" id="TIGR02276">
    <property type="entry name" value="beta_rpt_yvtn"/>
    <property type="match status" value="1"/>
</dbReference>
<keyword evidence="5" id="KW-0732">Signal</keyword>
<dbReference type="InterPro" id="IPR009056">
    <property type="entry name" value="Cyt_c-like_dom"/>
</dbReference>
<keyword evidence="2 4" id="KW-0479">Metal-binding</keyword>
<dbReference type="PROSITE" id="PS51007">
    <property type="entry name" value="CYTC"/>
    <property type="match status" value="1"/>
</dbReference>
<sequence>MKKLLKALCACLSLGQAVAATFVGVDSVANSQWRTQAQLELDGEYGTEGYLIYGLKRADGTYDAGYDVSSLFGKDVSSDHELALPSFISDVAGNAKAMWSGNGNFGMLENPANGNALENVPLLVENQASGEVFTLKGSAHQAYRLTVMFADGDGKLASWGMSVRDASGETSMVPDYVFTQTSRLAYAVWDVVSDAAGEVRVAVNASNHFSITGFAFDLQPVFPVVTSRGATDIKSSTANLPGELVYDGGHSTRVWLCWGDEDAGEALQDWDDQRDLGVLGESVLEEGVSALAVGSTYYFRYHAVNAKGSDWSDVQSFTPRLPQVTISGGQEIEGATGLTEIQFLLTLSYALDEDITLDYDLGHITTDAQDFTPVSGQVTIPAGQTTAVISVWVNGDGDEEIDEIFSLSFSPVPGVEVPSEPVEGVILSDDGQHLSPVDVLADASAGLLYVAANGAKKVVVVDAVTERLLRNIALPDAPNGMCLNVSGSRLYVAAGGSAGKIHVVDTASYEVLYSWPVGHTPMSPCLSPDGSRLYVCNRFNDMVSVLDASAGSLLANIPVEREPHAAVLSPDGGKLFVANLLAVGPATSSQVAGHVSVIDTSTRSVSNSIALPTGSHSLRGLAMAPGGGSLYVTHVLSRYYIPTTQVTRGWINTNALSVIDPASEARVNTVLLDDMDEGAANPWGVACSPDGAWLCVAHAGTHELSVIDRGAMEAKLAASSDDASKDLAWMAGIRRRVALRGNGPRGIAIMSGKVFAAEYFSDSLAVAEMAGTTSHGREVTIGWKKPADEIRKGEMYYNDATLCLQKWQSCASCHPDGRSDGLNWDLLNDGFGNAKNSKSHVTSWNTAPAMVTGIRADAAVGIRAGLRYIQFVNRDESYAEAIDRYFESMKPTPSPHLVDGELSEKALRGKQHFQSSGCINCHSGPNFTDQKKYNVGTGTGSETGKAFDVPSLVELWRSAPYLYDGRAATVRDVMDTHGHGNTDGLSQEEIDELVTYLLSL</sequence>
<dbReference type="GO" id="GO:0046872">
    <property type="term" value="F:metal ion binding"/>
    <property type="evidence" value="ECO:0007669"/>
    <property type="project" value="UniProtKB-KW"/>
</dbReference>
<feature type="chain" id="PRO_5032350231" evidence="5">
    <location>
        <begin position="20"/>
        <end position="1000"/>
    </location>
</feature>
<evidence type="ECO:0000256" key="4">
    <source>
        <dbReference type="PROSITE-ProRule" id="PRU00433"/>
    </source>
</evidence>
<dbReference type="PANTHER" id="PTHR47197:SF3">
    <property type="entry name" value="DIHYDRO-HEME D1 DEHYDROGENASE"/>
    <property type="match status" value="1"/>
</dbReference>
<evidence type="ECO:0000313" key="7">
    <source>
        <dbReference type="EMBL" id="NWK54725.1"/>
    </source>
</evidence>
<dbReference type="InterPro" id="IPR038081">
    <property type="entry name" value="CalX-like_sf"/>
</dbReference>
<evidence type="ECO:0000256" key="1">
    <source>
        <dbReference type="ARBA" id="ARBA00022617"/>
    </source>
</evidence>
<dbReference type="InterPro" id="IPR011048">
    <property type="entry name" value="Haem_d1_sf"/>
</dbReference>
<evidence type="ECO:0000256" key="2">
    <source>
        <dbReference type="ARBA" id="ARBA00022723"/>
    </source>
</evidence>
<dbReference type="EMBL" id="JACBAZ010000001">
    <property type="protein sequence ID" value="NWK54725.1"/>
    <property type="molecule type" value="Genomic_DNA"/>
</dbReference>
<dbReference type="InterPro" id="IPR036909">
    <property type="entry name" value="Cyt_c-like_dom_sf"/>
</dbReference>
<proteinExistence type="predicted"/>
<dbReference type="InterPro" id="IPR051200">
    <property type="entry name" value="Host-pathogen_enzymatic-act"/>
</dbReference>
<dbReference type="Gene3D" id="2.60.40.2030">
    <property type="match status" value="1"/>
</dbReference>
<dbReference type="Gene3D" id="1.10.760.10">
    <property type="entry name" value="Cytochrome c-like domain"/>
    <property type="match status" value="1"/>
</dbReference>
<evidence type="ECO:0000256" key="3">
    <source>
        <dbReference type="ARBA" id="ARBA00023004"/>
    </source>
</evidence>
<dbReference type="Proteomes" id="UP000557872">
    <property type="component" value="Unassembled WGS sequence"/>
</dbReference>
<feature type="domain" description="Cytochrome c" evidence="6">
    <location>
        <begin position="904"/>
        <end position="1000"/>
    </location>
</feature>
<keyword evidence="1 4" id="KW-0349">Heme</keyword>
<dbReference type="Pfam" id="PF00034">
    <property type="entry name" value="Cytochrom_C"/>
    <property type="match status" value="1"/>
</dbReference>
<dbReference type="InterPro" id="IPR011964">
    <property type="entry name" value="YVTN_b-propeller_repeat"/>
</dbReference>
<name>A0A851GHL4_9BACT</name>
<dbReference type="PANTHER" id="PTHR47197">
    <property type="entry name" value="PROTEIN NIRF"/>
    <property type="match status" value="1"/>
</dbReference>
<comment type="caution">
    <text evidence="7">The sequence shown here is derived from an EMBL/GenBank/DDBJ whole genome shotgun (WGS) entry which is preliminary data.</text>
</comment>
<keyword evidence="8" id="KW-1185">Reference proteome</keyword>
<evidence type="ECO:0000256" key="5">
    <source>
        <dbReference type="SAM" id="SignalP"/>
    </source>
</evidence>
<dbReference type="AlphaFoldDB" id="A0A851GHL4"/>
<evidence type="ECO:0000313" key="8">
    <source>
        <dbReference type="Proteomes" id="UP000557872"/>
    </source>
</evidence>
<dbReference type="SUPFAM" id="SSF51004">
    <property type="entry name" value="C-terminal (heme d1) domain of cytochrome cd1-nitrite reductase"/>
    <property type="match status" value="1"/>
</dbReference>
<dbReference type="GO" id="GO:0020037">
    <property type="term" value="F:heme binding"/>
    <property type="evidence" value="ECO:0007669"/>
    <property type="project" value="InterPro"/>
</dbReference>
<accession>A0A851GHL4</accession>
<protein>
    <submittedName>
        <fullName evidence="7">C-type cytochrome</fullName>
    </submittedName>
</protein>
<dbReference type="SUPFAM" id="SSF46626">
    <property type="entry name" value="Cytochrome c"/>
    <property type="match status" value="2"/>
</dbReference>
<dbReference type="RefSeq" id="WP_178931235.1">
    <property type="nucleotide sequence ID" value="NZ_JACBAZ010000001.1"/>
</dbReference>